<dbReference type="GO" id="GO:0033785">
    <property type="term" value="F:heptose 7-phosphate kinase activity"/>
    <property type="evidence" value="ECO:0007669"/>
    <property type="project" value="UniProtKB-UniRule"/>
</dbReference>
<dbReference type="PANTHER" id="PTHR46969">
    <property type="entry name" value="BIFUNCTIONAL PROTEIN HLDE"/>
    <property type="match status" value="1"/>
</dbReference>
<dbReference type="NCBIfam" id="TIGR00125">
    <property type="entry name" value="cyt_tran_rel"/>
    <property type="match status" value="1"/>
</dbReference>
<feature type="region of interest" description="Ribokinase" evidence="11">
    <location>
        <begin position="1"/>
        <end position="317"/>
    </location>
</feature>
<organism evidence="14 15">
    <name type="scientific">Paludisphaera borealis</name>
    <dbReference type="NCBI Taxonomy" id="1387353"/>
    <lineage>
        <taxon>Bacteria</taxon>
        <taxon>Pseudomonadati</taxon>
        <taxon>Planctomycetota</taxon>
        <taxon>Planctomycetia</taxon>
        <taxon>Isosphaerales</taxon>
        <taxon>Isosphaeraceae</taxon>
        <taxon>Paludisphaera</taxon>
    </lineage>
</organism>
<comment type="function">
    <text evidence="1 11">Catalyzes the phosphorylation of D-glycero-D-manno-heptose 7-phosphate at the C-1 position to selectively form D-glycero-beta-D-manno-heptose-1,7-bisphosphate.</text>
</comment>
<proteinExistence type="inferred from homology"/>
<gene>
    <name evidence="11 14" type="primary">hldE</name>
    <name evidence="14" type="ORF">BSF38_10011</name>
</gene>
<keyword evidence="15" id="KW-1185">Reference proteome</keyword>
<dbReference type="InterPro" id="IPR011914">
    <property type="entry name" value="RfaE_dom_II"/>
</dbReference>
<reference evidence="14 15" key="1">
    <citation type="submission" date="2016-12" db="EMBL/GenBank/DDBJ databases">
        <title>Comparative genomics of four Isosphaeraceae planctomycetes: a common pool of plasmids and glycoside hydrolase genes.</title>
        <authorList>
            <person name="Ivanova A."/>
        </authorList>
    </citation>
    <scope>NUCLEOTIDE SEQUENCE [LARGE SCALE GENOMIC DNA]</scope>
    <source>
        <strain evidence="14 15">PX4</strain>
        <plasmid evidence="15">palbo1</plasmid>
    </source>
</reference>
<comment type="catalytic activity">
    <reaction evidence="10 11">
        <text>D-glycero-beta-D-manno-heptose 1-phosphate + ATP + H(+) = ADP-D-glycero-beta-D-manno-heptose + diphosphate</text>
        <dbReference type="Rhea" id="RHEA:27465"/>
        <dbReference type="ChEBI" id="CHEBI:15378"/>
        <dbReference type="ChEBI" id="CHEBI:30616"/>
        <dbReference type="ChEBI" id="CHEBI:33019"/>
        <dbReference type="ChEBI" id="CHEBI:59967"/>
        <dbReference type="ChEBI" id="CHEBI:61593"/>
        <dbReference type="EC" id="2.7.7.70"/>
    </reaction>
</comment>
<evidence type="ECO:0000313" key="15">
    <source>
        <dbReference type="Proteomes" id="UP000186309"/>
    </source>
</evidence>
<keyword evidence="3 11" id="KW-0808">Transferase</keyword>
<evidence type="ECO:0000256" key="7">
    <source>
        <dbReference type="ARBA" id="ARBA00022840"/>
    </source>
</evidence>
<evidence type="ECO:0000256" key="10">
    <source>
        <dbReference type="ARBA" id="ARBA00047428"/>
    </source>
</evidence>
<dbReference type="Pfam" id="PF00294">
    <property type="entry name" value="PfkB"/>
    <property type="match status" value="1"/>
</dbReference>
<sequence length="470" mass="49565">MFQNPVLVVGDVMLDRHVHGQVRRISPEAPVPVVSLLGEVQTPGGAGNVAAGLAGLGCRVTLAGLIGADAEGAQLRQVLASKGVERLALVEHSDLTTVTKTRILSDTHQQLLRLDRDGDRGRFAALDQLLLDHVLPLIDDQSAVVLADYEKGVITPRVAREIIGRCRHRGVPCVVDPKKADFSVYAKATVVTPNLIEAERAIGRALPDDEAVGRAADQLRDRLRTDAMLITRGPEGMTLSAAGDVHHVPSQTRDVADVTGAGDTVVAVLAACLGSGRPILESCRIANAAAGIAVSHPGTYVVQAAELEAAWKGLSPKILNRNAAQRRLAEARRRGRKVVFTNGCFDLLHAGHLACLEGAKRLGDLLVVGLNSDSSVQGLKGDARPVIGQSNRASLLAGLACVDVVVVFDEETPVSLIELFEPDVLVKGGDYTVDQIAGADVVLRRGGQVVALPLVPGLSTTAILDRKART</sequence>
<comment type="similarity">
    <text evidence="11">In the N-terminal section; belongs to the carbohydrate kinase PfkB family.</text>
</comment>
<evidence type="ECO:0000256" key="4">
    <source>
        <dbReference type="ARBA" id="ARBA00022695"/>
    </source>
</evidence>
<evidence type="ECO:0000256" key="6">
    <source>
        <dbReference type="ARBA" id="ARBA00022777"/>
    </source>
</evidence>
<feature type="region of interest" description="Cytidylyltransferase" evidence="11">
    <location>
        <begin position="340"/>
        <end position="470"/>
    </location>
</feature>
<dbReference type="EC" id="2.7.7.70" evidence="11"/>
<dbReference type="InterPro" id="IPR011913">
    <property type="entry name" value="RfaE_dom_I"/>
</dbReference>
<evidence type="ECO:0000256" key="9">
    <source>
        <dbReference type="ARBA" id="ARBA00023277"/>
    </source>
</evidence>
<comment type="pathway">
    <text evidence="11">Nucleotide-sugar biosynthesis; ADP-L-glycero-beta-D-manno-heptose biosynthesis; ADP-L-glycero-beta-D-manno-heptose from D-glycero-beta-D-manno-heptose 7-phosphate: step 1/4.</text>
</comment>
<dbReference type="GO" id="GO:0016773">
    <property type="term" value="F:phosphotransferase activity, alcohol group as acceptor"/>
    <property type="evidence" value="ECO:0007669"/>
    <property type="project" value="InterPro"/>
</dbReference>
<dbReference type="HAMAP" id="MF_01603">
    <property type="entry name" value="HldE"/>
    <property type="match status" value="1"/>
</dbReference>
<comment type="pathway">
    <text evidence="11">Nucleotide-sugar biosynthesis; ADP-L-glycero-beta-D-manno-heptose biosynthesis; ADP-L-glycero-beta-D-manno-heptose from D-glycero-beta-D-manno-heptose 7-phosphate: step 3/4.</text>
</comment>
<name>A0A1U7CZ46_9BACT</name>
<dbReference type="InterPro" id="IPR023030">
    <property type="entry name" value="Bifunc_HldE"/>
</dbReference>
<dbReference type="CDD" id="cd01172">
    <property type="entry name" value="RfaE_like"/>
    <property type="match status" value="1"/>
</dbReference>
<dbReference type="InterPro" id="IPR029056">
    <property type="entry name" value="Ribokinase-like"/>
</dbReference>
<dbReference type="InterPro" id="IPR004821">
    <property type="entry name" value="Cyt_trans-like"/>
</dbReference>
<dbReference type="EMBL" id="CP019083">
    <property type="protein sequence ID" value="APW64230.1"/>
    <property type="molecule type" value="Genomic_DNA"/>
</dbReference>
<accession>A0A1U7CZ46</accession>
<dbReference type="GO" id="GO:0097171">
    <property type="term" value="P:ADP-L-glycero-beta-D-manno-heptose biosynthetic process"/>
    <property type="evidence" value="ECO:0007669"/>
    <property type="project" value="UniProtKB-UniPathway"/>
</dbReference>
<comment type="function">
    <text evidence="2 11">Catalyzes the ADP transfer from ATP to D-glycero-beta-D-manno-heptose 1-phosphate, yielding ADP-D-glycero-beta-D-manno-heptose.</text>
</comment>
<dbReference type="RefSeq" id="WP_076351650.1">
    <property type="nucleotide sequence ID" value="NZ_CP019083.1"/>
</dbReference>
<evidence type="ECO:0000256" key="1">
    <source>
        <dbReference type="ARBA" id="ARBA00002319"/>
    </source>
</evidence>
<feature type="domain" description="Carbohydrate kinase PfkB" evidence="12">
    <location>
        <begin position="6"/>
        <end position="300"/>
    </location>
</feature>
<dbReference type="GO" id="GO:0033786">
    <property type="term" value="F:heptose-1-phosphate adenylyltransferase activity"/>
    <property type="evidence" value="ECO:0007669"/>
    <property type="project" value="UniProtKB-UniRule"/>
</dbReference>
<evidence type="ECO:0000259" key="12">
    <source>
        <dbReference type="Pfam" id="PF00294"/>
    </source>
</evidence>
<dbReference type="GO" id="GO:0005524">
    <property type="term" value="F:ATP binding"/>
    <property type="evidence" value="ECO:0007669"/>
    <property type="project" value="UniProtKB-UniRule"/>
</dbReference>
<comment type="subunit">
    <text evidence="11">Homodimer.</text>
</comment>
<keyword evidence="9 11" id="KW-0119">Carbohydrate metabolism</keyword>
<dbReference type="SUPFAM" id="SSF52374">
    <property type="entry name" value="Nucleotidylyl transferase"/>
    <property type="match status" value="1"/>
</dbReference>
<dbReference type="UniPathway" id="UPA00356">
    <property type="reaction ID" value="UER00437"/>
</dbReference>
<keyword evidence="5 11" id="KW-0547">Nucleotide-binding</keyword>
<dbReference type="InterPro" id="IPR014729">
    <property type="entry name" value="Rossmann-like_a/b/a_fold"/>
</dbReference>
<dbReference type="Pfam" id="PF01467">
    <property type="entry name" value="CTP_transf_like"/>
    <property type="match status" value="1"/>
</dbReference>
<dbReference type="NCBIfam" id="TIGR02199">
    <property type="entry name" value="rfaE_dom_II"/>
    <property type="match status" value="1"/>
</dbReference>
<dbReference type="Gene3D" id="3.40.1190.20">
    <property type="match status" value="1"/>
</dbReference>
<keyword evidence="6 11" id="KW-0418">Kinase</keyword>
<keyword evidence="7 11" id="KW-0067">ATP-binding</keyword>
<protein>
    <recommendedName>
        <fullName evidence="11">Bifunctional protein HldE</fullName>
    </recommendedName>
    <domain>
        <recommendedName>
            <fullName evidence="11">D-beta-D-heptose 7-phosphate kinase</fullName>
            <ecNumber evidence="11">2.7.1.167</ecNumber>
        </recommendedName>
        <alternativeName>
            <fullName evidence="11">D-beta-D-heptose 7-phosphotransferase</fullName>
        </alternativeName>
        <alternativeName>
            <fullName evidence="11">D-glycero-beta-D-manno-heptose-7-phosphate kinase</fullName>
        </alternativeName>
    </domain>
    <domain>
        <recommendedName>
            <fullName evidence="11">D-beta-D-heptose 1-phosphate adenylyltransferase</fullName>
            <ecNumber evidence="11">2.7.7.70</ecNumber>
        </recommendedName>
        <alternativeName>
            <fullName evidence="11">D-glycero-beta-D-manno-heptose 1-phosphate adenylyltransferase</fullName>
        </alternativeName>
    </domain>
</protein>
<evidence type="ECO:0000259" key="13">
    <source>
        <dbReference type="Pfam" id="PF01467"/>
    </source>
</evidence>
<evidence type="ECO:0000256" key="8">
    <source>
        <dbReference type="ARBA" id="ARBA00023268"/>
    </source>
</evidence>
<comment type="similarity">
    <text evidence="11">In the C-terminal section; belongs to the cytidylyltransferase family.</text>
</comment>
<feature type="binding site" evidence="11">
    <location>
        <begin position="194"/>
        <end position="197"/>
    </location>
    <ligand>
        <name>ATP</name>
        <dbReference type="ChEBI" id="CHEBI:30616"/>
    </ligand>
</feature>
<keyword evidence="4 11" id="KW-0548">Nucleotidyltransferase</keyword>
<dbReference type="SUPFAM" id="SSF53613">
    <property type="entry name" value="Ribokinase-like"/>
    <property type="match status" value="1"/>
</dbReference>
<feature type="active site" evidence="11">
    <location>
        <position position="263"/>
    </location>
</feature>
<keyword evidence="8 11" id="KW-0511">Multifunctional enzyme</keyword>
<dbReference type="Proteomes" id="UP000186309">
    <property type="component" value="Plasmid PALBO1"/>
</dbReference>
<dbReference type="KEGG" id="pbor:BSF38_10011"/>
<dbReference type="AlphaFoldDB" id="A0A1U7CZ46"/>
<dbReference type="PANTHER" id="PTHR46969:SF1">
    <property type="entry name" value="BIFUNCTIONAL PROTEIN HLDE"/>
    <property type="match status" value="1"/>
</dbReference>
<evidence type="ECO:0000256" key="2">
    <source>
        <dbReference type="ARBA" id="ARBA00003753"/>
    </source>
</evidence>
<comment type="catalytic activity">
    <reaction evidence="11">
        <text>D-glycero-beta-D-manno-heptose 7-phosphate + ATP = D-glycero-beta-D-manno-heptose 1,7-bisphosphate + ADP + H(+)</text>
        <dbReference type="Rhea" id="RHEA:27473"/>
        <dbReference type="ChEBI" id="CHEBI:15378"/>
        <dbReference type="ChEBI" id="CHEBI:30616"/>
        <dbReference type="ChEBI" id="CHEBI:60204"/>
        <dbReference type="ChEBI" id="CHEBI:60208"/>
        <dbReference type="ChEBI" id="CHEBI:456216"/>
        <dbReference type="EC" id="2.7.1.167"/>
    </reaction>
</comment>
<evidence type="ECO:0000256" key="3">
    <source>
        <dbReference type="ARBA" id="ARBA00022679"/>
    </source>
</evidence>
<dbReference type="GO" id="GO:0005829">
    <property type="term" value="C:cytosol"/>
    <property type="evidence" value="ECO:0007669"/>
    <property type="project" value="TreeGrafter"/>
</dbReference>
<geneLocation type="plasmid" evidence="15">
    <name>palbo1</name>
</geneLocation>
<dbReference type="EC" id="2.7.1.167" evidence="11"/>
<evidence type="ECO:0000256" key="11">
    <source>
        <dbReference type="HAMAP-Rule" id="MF_01603"/>
    </source>
</evidence>
<keyword evidence="14" id="KW-0614">Plasmid</keyword>
<dbReference type="Gene3D" id="3.40.50.620">
    <property type="entry name" value="HUPs"/>
    <property type="match status" value="1"/>
</dbReference>
<feature type="domain" description="Cytidyltransferase-like" evidence="13">
    <location>
        <begin position="340"/>
        <end position="444"/>
    </location>
</feature>
<evidence type="ECO:0000256" key="5">
    <source>
        <dbReference type="ARBA" id="ARBA00022741"/>
    </source>
</evidence>
<evidence type="ECO:0000313" key="14">
    <source>
        <dbReference type="EMBL" id="APW64230.1"/>
    </source>
</evidence>
<dbReference type="InterPro" id="IPR011611">
    <property type="entry name" value="PfkB_dom"/>
</dbReference>